<evidence type="ECO:0000313" key="2">
    <source>
        <dbReference type="EMBL" id="CCX30009.1"/>
    </source>
</evidence>
<sequence>MVESRKERKSFAKMRNSTQGSIPLAAMSTQRKEGCHAQLEKRPLPLSPEGRWHGSELRAGLNMERTWMTGETEGREETEGGRGKEGVRQSADATNTYAAAAASYCKVVIDFPGSSPGVEKREHHHAENEQQPSSQTEQAERKRLRSLTTAHSSYRHLTVPSPPTPPPTPSLYFHPTPNTSNYVSFSPPLKHPRSPFHTCQSNPYSIDAAAAGPAAPRTHQAYPPSAVRTINGPIPNLFIVQKPAKQPRSTLRRILAGQNRTPPPKKQQKPKPQQT</sequence>
<feature type="compositionally biased region" description="Basic and acidic residues" evidence="1">
    <location>
        <begin position="72"/>
        <end position="87"/>
    </location>
</feature>
<dbReference type="OrthoDB" id="10669337at2759"/>
<feature type="region of interest" description="Disordered" evidence="1">
    <location>
        <begin position="115"/>
        <end position="170"/>
    </location>
</feature>
<protein>
    <submittedName>
        <fullName evidence="2">Uncharacterized protein</fullName>
    </submittedName>
</protein>
<gene>
    <name evidence="2" type="ORF">PCON_07937</name>
</gene>
<feature type="compositionally biased region" description="Pro residues" evidence="1">
    <location>
        <begin position="160"/>
        <end position="169"/>
    </location>
</feature>
<organism evidence="2 3">
    <name type="scientific">Pyronema omphalodes (strain CBS 100304)</name>
    <name type="common">Pyronema confluens</name>
    <dbReference type="NCBI Taxonomy" id="1076935"/>
    <lineage>
        <taxon>Eukaryota</taxon>
        <taxon>Fungi</taxon>
        <taxon>Dikarya</taxon>
        <taxon>Ascomycota</taxon>
        <taxon>Pezizomycotina</taxon>
        <taxon>Pezizomycetes</taxon>
        <taxon>Pezizales</taxon>
        <taxon>Pyronemataceae</taxon>
        <taxon>Pyronema</taxon>
    </lineage>
</organism>
<accession>U4LD22</accession>
<feature type="compositionally biased region" description="Basic and acidic residues" evidence="1">
    <location>
        <begin position="30"/>
        <end position="43"/>
    </location>
</feature>
<feature type="compositionally biased region" description="Basic and acidic residues" evidence="1">
    <location>
        <begin position="118"/>
        <end position="128"/>
    </location>
</feature>
<evidence type="ECO:0000256" key="1">
    <source>
        <dbReference type="SAM" id="MobiDB-lite"/>
    </source>
</evidence>
<dbReference type="AlphaFoldDB" id="U4LD22"/>
<dbReference type="Proteomes" id="UP000018144">
    <property type="component" value="Unassembled WGS sequence"/>
</dbReference>
<feature type="region of interest" description="Disordered" evidence="1">
    <location>
        <begin position="1"/>
        <end position="90"/>
    </location>
</feature>
<proteinExistence type="predicted"/>
<keyword evidence="3" id="KW-1185">Reference proteome</keyword>
<dbReference type="EMBL" id="HF935409">
    <property type="protein sequence ID" value="CCX30009.1"/>
    <property type="molecule type" value="Genomic_DNA"/>
</dbReference>
<reference evidence="2 3" key="1">
    <citation type="journal article" date="2013" name="PLoS Genet.">
        <title>The genome and development-dependent transcriptomes of Pyronema confluens: a window into fungal evolution.</title>
        <authorList>
            <person name="Traeger S."/>
            <person name="Altegoer F."/>
            <person name="Freitag M."/>
            <person name="Gabaldon T."/>
            <person name="Kempken F."/>
            <person name="Kumar A."/>
            <person name="Marcet-Houben M."/>
            <person name="Poggeler S."/>
            <person name="Stajich J.E."/>
            <person name="Nowrousian M."/>
        </authorList>
    </citation>
    <scope>NUCLEOTIDE SEQUENCE [LARGE SCALE GENOMIC DNA]</scope>
    <source>
        <strain evidence="3">CBS 100304</strain>
        <tissue evidence="2">Vegetative mycelium</tissue>
    </source>
</reference>
<name>U4LD22_PYROM</name>
<feature type="compositionally biased region" description="Basic and acidic residues" evidence="1">
    <location>
        <begin position="1"/>
        <end position="10"/>
    </location>
</feature>
<feature type="region of interest" description="Disordered" evidence="1">
    <location>
        <begin position="242"/>
        <end position="275"/>
    </location>
</feature>
<evidence type="ECO:0000313" key="3">
    <source>
        <dbReference type="Proteomes" id="UP000018144"/>
    </source>
</evidence>